<keyword evidence="7" id="KW-1185">Reference proteome</keyword>
<evidence type="ECO:0000256" key="3">
    <source>
        <dbReference type="ARBA" id="ARBA00021321"/>
    </source>
</evidence>
<reference evidence="6" key="1">
    <citation type="submission" date="2022-07" db="EMBL/GenBank/DDBJ databases">
        <title>Phylogenomic reconstructions and comparative analyses of Kickxellomycotina fungi.</title>
        <authorList>
            <person name="Reynolds N.K."/>
            <person name="Stajich J.E."/>
            <person name="Barry K."/>
            <person name="Grigoriev I.V."/>
            <person name="Crous P."/>
            <person name="Smith M.E."/>
        </authorList>
    </citation>
    <scope>NUCLEOTIDE SEQUENCE</scope>
    <source>
        <strain evidence="6">NBRC 32514</strain>
    </source>
</reference>
<organism evidence="6 7">
    <name type="scientific">Coemansia erecta</name>
    <dbReference type="NCBI Taxonomy" id="147472"/>
    <lineage>
        <taxon>Eukaryota</taxon>
        <taxon>Fungi</taxon>
        <taxon>Fungi incertae sedis</taxon>
        <taxon>Zoopagomycota</taxon>
        <taxon>Kickxellomycotina</taxon>
        <taxon>Kickxellomycetes</taxon>
        <taxon>Kickxellales</taxon>
        <taxon>Kickxellaceae</taxon>
        <taxon>Coemansia</taxon>
    </lineage>
</organism>
<accession>A0A9W7XSQ4</accession>
<evidence type="ECO:0000313" key="7">
    <source>
        <dbReference type="Proteomes" id="UP001149813"/>
    </source>
</evidence>
<dbReference type="EMBL" id="JANBOJ010000308">
    <property type="protein sequence ID" value="KAJ1720016.1"/>
    <property type="molecule type" value="Genomic_DNA"/>
</dbReference>
<evidence type="ECO:0000256" key="5">
    <source>
        <dbReference type="SAM" id="MobiDB-lite"/>
    </source>
</evidence>
<dbReference type="Proteomes" id="UP001149813">
    <property type="component" value="Unassembled WGS sequence"/>
</dbReference>
<feature type="compositionally biased region" description="Basic residues" evidence="5">
    <location>
        <begin position="1"/>
        <end position="11"/>
    </location>
</feature>
<name>A0A9W7XSQ4_9FUNG</name>
<sequence length="193" mass="21523">MPRVTRTRQKTRTTTTTTATSTPTPADIVSAPVPLSTATEAEAEAESTGPRATKKEKRALKHNKWMDKMKQAQVAQRQEQRQKSRALDKSALVRGMRSLDESLREVRAEMAADYLLKLGKNTAAARAANAGRQQQQQKANEPRSQKARNRAAIREEKRFTQILVHPAFQANPLATIRQHLANTLSSQENGDNK</sequence>
<feature type="compositionally biased region" description="Low complexity" evidence="5">
    <location>
        <begin position="126"/>
        <end position="139"/>
    </location>
</feature>
<feature type="compositionally biased region" description="Basic residues" evidence="5">
    <location>
        <begin position="52"/>
        <end position="63"/>
    </location>
</feature>
<comment type="similarity">
    <text evidence="2">Belongs to the SLX9 family.</text>
</comment>
<dbReference type="GO" id="GO:0030686">
    <property type="term" value="C:90S preribosome"/>
    <property type="evidence" value="ECO:0007669"/>
    <property type="project" value="InterPro"/>
</dbReference>
<evidence type="ECO:0000256" key="1">
    <source>
        <dbReference type="ARBA" id="ARBA00004604"/>
    </source>
</evidence>
<dbReference type="PANTHER" id="PTHR31109">
    <property type="entry name" value="PROTEIN FAM207A"/>
    <property type="match status" value="1"/>
</dbReference>
<dbReference type="PANTHER" id="PTHR31109:SF2">
    <property type="entry name" value="RIBOSOME BIOGENESIS PROTEIN SLX9 HOMOLOG"/>
    <property type="match status" value="1"/>
</dbReference>
<gene>
    <name evidence="6" type="ORF">LPJ53_005308</name>
</gene>
<dbReference type="InterPro" id="IPR028160">
    <property type="entry name" value="Slx9-like"/>
</dbReference>
<evidence type="ECO:0000256" key="2">
    <source>
        <dbReference type="ARBA" id="ARBA00011022"/>
    </source>
</evidence>
<dbReference type="Pfam" id="PF15341">
    <property type="entry name" value="SLX9"/>
    <property type="match status" value="1"/>
</dbReference>
<dbReference type="OrthoDB" id="18703at2759"/>
<dbReference type="AlphaFoldDB" id="A0A9W7XSQ4"/>
<protein>
    <recommendedName>
        <fullName evidence="3">Ribosome biogenesis protein SLX9</fullName>
    </recommendedName>
</protein>
<feature type="compositionally biased region" description="Low complexity" evidence="5">
    <location>
        <begin position="12"/>
        <end position="24"/>
    </location>
</feature>
<feature type="region of interest" description="Disordered" evidence="5">
    <location>
        <begin position="126"/>
        <end position="154"/>
    </location>
</feature>
<dbReference type="GO" id="GO:0005730">
    <property type="term" value="C:nucleolus"/>
    <property type="evidence" value="ECO:0007669"/>
    <property type="project" value="UniProtKB-SubCell"/>
</dbReference>
<comment type="subcellular location">
    <subcellularLocation>
        <location evidence="1">Nucleus</location>
        <location evidence="1">Nucleolus</location>
    </subcellularLocation>
</comment>
<dbReference type="GO" id="GO:0030688">
    <property type="term" value="C:preribosome, small subunit precursor"/>
    <property type="evidence" value="ECO:0007669"/>
    <property type="project" value="InterPro"/>
</dbReference>
<comment type="caution">
    <text evidence="6">The sequence shown here is derived from an EMBL/GenBank/DDBJ whole genome shotgun (WGS) entry which is preliminary data.</text>
</comment>
<evidence type="ECO:0000313" key="6">
    <source>
        <dbReference type="EMBL" id="KAJ1720016.1"/>
    </source>
</evidence>
<keyword evidence="4" id="KW-0539">Nucleus</keyword>
<feature type="region of interest" description="Disordered" evidence="5">
    <location>
        <begin position="1"/>
        <end position="88"/>
    </location>
</feature>
<proteinExistence type="inferred from homology"/>
<feature type="compositionally biased region" description="Basic and acidic residues" evidence="5">
    <location>
        <begin position="78"/>
        <end position="88"/>
    </location>
</feature>
<dbReference type="GO" id="GO:0000462">
    <property type="term" value="P:maturation of SSU-rRNA from tricistronic rRNA transcript (SSU-rRNA, 5.8S rRNA, LSU-rRNA)"/>
    <property type="evidence" value="ECO:0007669"/>
    <property type="project" value="InterPro"/>
</dbReference>
<evidence type="ECO:0000256" key="4">
    <source>
        <dbReference type="ARBA" id="ARBA00023242"/>
    </source>
</evidence>